<gene>
    <name evidence="1" type="ORF">Pint_17590</name>
</gene>
<dbReference type="EMBL" id="CM047739">
    <property type="protein sequence ID" value="KAJ0042374.1"/>
    <property type="molecule type" value="Genomic_DNA"/>
</dbReference>
<name>A0ACC0YVD9_9ROSI</name>
<sequence>MEKLLLKNLHLYHFPYNSWIFSIKPNNNPQSEVEAADGSYDRWHMAARRWR</sequence>
<evidence type="ECO:0000313" key="1">
    <source>
        <dbReference type="EMBL" id="KAJ0042374.1"/>
    </source>
</evidence>
<proteinExistence type="predicted"/>
<comment type="caution">
    <text evidence="1">The sequence shown here is derived from an EMBL/GenBank/DDBJ whole genome shotgun (WGS) entry which is preliminary data.</text>
</comment>
<evidence type="ECO:0000313" key="2">
    <source>
        <dbReference type="Proteomes" id="UP001163603"/>
    </source>
</evidence>
<reference evidence="2" key="1">
    <citation type="journal article" date="2023" name="G3 (Bethesda)">
        <title>Genome assembly and association tests identify interacting loci associated with vigor, precocity, and sex in interspecific pistachio rootstocks.</title>
        <authorList>
            <person name="Palmer W."/>
            <person name="Jacygrad E."/>
            <person name="Sagayaradj S."/>
            <person name="Cavanaugh K."/>
            <person name="Han R."/>
            <person name="Bertier L."/>
            <person name="Beede B."/>
            <person name="Kafkas S."/>
            <person name="Golino D."/>
            <person name="Preece J."/>
            <person name="Michelmore R."/>
        </authorList>
    </citation>
    <scope>NUCLEOTIDE SEQUENCE [LARGE SCALE GENOMIC DNA]</scope>
</reference>
<accession>A0ACC0YVD9</accession>
<organism evidence="1 2">
    <name type="scientific">Pistacia integerrima</name>
    <dbReference type="NCBI Taxonomy" id="434235"/>
    <lineage>
        <taxon>Eukaryota</taxon>
        <taxon>Viridiplantae</taxon>
        <taxon>Streptophyta</taxon>
        <taxon>Embryophyta</taxon>
        <taxon>Tracheophyta</taxon>
        <taxon>Spermatophyta</taxon>
        <taxon>Magnoliopsida</taxon>
        <taxon>eudicotyledons</taxon>
        <taxon>Gunneridae</taxon>
        <taxon>Pentapetalae</taxon>
        <taxon>rosids</taxon>
        <taxon>malvids</taxon>
        <taxon>Sapindales</taxon>
        <taxon>Anacardiaceae</taxon>
        <taxon>Pistacia</taxon>
    </lineage>
</organism>
<protein>
    <submittedName>
        <fullName evidence="1">Uncharacterized protein</fullName>
    </submittedName>
</protein>
<keyword evidence="2" id="KW-1185">Reference proteome</keyword>
<dbReference type="Proteomes" id="UP001163603">
    <property type="component" value="Chromosome 4"/>
</dbReference>